<dbReference type="InterPro" id="IPR036890">
    <property type="entry name" value="HATPase_C_sf"/>
</dbReference>
<evidence type="ECO:0000313" key="13">
    <source>
        <dbReference type="Proteomes" id="UP001164803"/>
    </source>
</evidence>
<dbReference type="PANTHER" id="PTHR43304:SF1">
    <property type="entry name" value="PAC DOMAIN-CONTAINING PROTEIN"/>
    <property type="match status" value="1"/>
</dbReference>
<dbReference type="InterPro" id="IPR052162">
    <property type="entry name" value="Sensor_kinase/Photoreceptor"/>
</dbReference>
<feature type="domain" description="PAS" evidence="10">
    <location>
        <begin position="1"/>
        <end position="68"/>
    </location>
</feature>
<dbReference type="PROSITE" id="PS50112">
    <property type="entry name" value="PAS"/>
    <property type="match status" value="3"/>
</dbReference>
<sequence length="591" mass="66166">MYKLIEQMIQDVIWFRSPEGTFDYISPSAQHLLGYEPQELVGTTIADYFHPNDTNHLQQLLDKVQDGQDVGIFTCRFRHKEGRYLWLENTFTAIHNKNGELVRILGVGRDVTRRKQAENRLLQAERIAHVGSWERDVQSKTLYWSDELYRIFGLDPKPSIPVEVMYSRIHPADLPRVKQAINDADNGSPYDIQYRIIRPSGEIRHVHAQGQVELKDGVVSAVSGSLQDITEYKLATESLQKSKENLKLAQKIARLGHWDWDIINDDLFWSDEVYRIFGMSAADRPDTSLKGFLDSVHPDDRDFVRQSIEDALTGESYDIEYRALLPNGRSSIVHVIGETAFGHAGTPVRLFGTVQDVTVQRQTEDMLRTSEKLSMAGQLAAGIAHEIRNPLTVLKGFVQILSHSETGDKGRYFELMESELCRIETITSELLFLAKPHGVSFEQRDIRVILQEVVVLLGTEAIMRNVLIECDYDDVVTMVTCEASQLKQVFVNIVKNAIEAMPNGGTLSIKVTRVHDSVHIQFTDEGVGIPAESVPRIGAPFYTTKPGGTGLGLMVSQKIILSHGGTLNISSQVGVGTTAEISLPAVFPTSP</sequence>
<evidence type="ECO:0000259" key="10">
    <source>
        <dbReference type="PROSITE" id="PS50112"/>
    </source>
</evidence>
<evidence type="ECO:0000256" key="2">
    <source>
        <dbReference type="ARBA" id="ARBA00012438"/>
    </source>
</evidence>
<feature type="domain" description="PAS" evidence="10">
    <location>
        <begin position="117"/>
        <end position="188"/>
    </location>
</feature>
<feature type="domain" description="PAC" evidence="11">
    <location>
        <begin position="317"/>
        <end position="369"/>
    </location>
</feature>
<keyword evidence="8" id="KW-0902">Two-component regulatory system</keyword>
<gene>
    <name evidence="12" type="ORF">NZD86_21280</name>
</gene>
<dbReference type="Gene3D" id="3.30.565.10">
    <property type="entry name" value="Histidine kinase-like ATPase, C-terminal domain"/>
    <property type="match status" value="1"/>
</dbReference>
<dbReference type="InterPro" id="IPR000014">
    <property type="entry name" value="PAS"/>
</dbReference>
<feature type="domain" description="PAC" evidence="11">
    <location>
        <begin position="71"/>
        <end position="123"/>
    </location>
</feature>
<comment type="catalytic activity">
    <reaction evidence="1">
        <text>ATP + protein L-histidine = ADP + protein N-phospho-L-histidine.</text>
        <dbReference type="EC" id="2.7.13.3"/>
    </reaction>
</comment>
<keyword evidence="4" id="KW-0808">Transferase</keyword>
<dbReference type="PROSITE" id="PS50113">
    <property type="entry name" value="PAC"/>
    <property type="match status" value="3"/>
</dbReference>
<dbReference type="Gene3D" id="1.10.287.130">
    <property type="match status" value="1"/>
</dbReference>
<dbReference type="Pfam" id="PF08447">
    <property type="entry name" value="PAS_3"/>
    <property type="match status" value="3"/>
</dbReference>
<accession>A0ABY6Z1H4</accession>
<keyword evidence="5" id="KW-0547">Nucleotide-binding</keyword>
<dbReference type="SMART" id="SM00086">
    <property type="entry name" value="PAC"/>
    <property type="match status" value="3"/>
</dbReference>
<dbReference type="Proteomes" id="UP001164803">
    <property type="component" value="Chromosome"/>
</dbReference>
<dbReference type="InterPro" id="IPR003594">
    <property type="entry name" value="HATPase_dom"/>
</dbReference>
<dbReference type="NCBIfam" id="TIGR00229">
    <property type="entry name" value="sensory_box"/>
    <property type="match status" value="3"/>
</dbReference>
<dbReference type="CDD" id="cd00130">
    <property type="entry name" value="PAS"/>
    <property type="match status" value="3"/>
</dbReference>
<dbReference type="SMART" id="SM00388">
    <property type="entry name" value="HisKA"/>
    <property type="match status" value="1"/>
</dbReference>
<evidence type="ECO:0000256" key="4">
    <source>
        <dbReference type="ARBA" id="ARBA00022679"/>
    </source>
</evidence>
<evidence type="ECO:0000256" key="8">
    <source>
        <dbReference type="ARBA" id="ARBA00023012"/>
    </source>
</evidence>
<keyword evidence="13" id="KW-1185">Reference proteome</keyword>
<dbReference type="InterPro" id="IPR003661">
    <property type="entry name" value="HisK_dim/P_dom"/>
</dbReference>
<dbReference type="InterPro" id="IPR005467">
    <property type="entry name" value="His_kinase_dom"/>
</dbReference>
<evidence type="ECO:0000313" key="12">
    <source>
        <dbReference type="EMBL" id="WAH36676.1"/>
    </source>
</evidence>
<name>A0ABY6Z1H4_9BACL</name>
<dbReference type="CDD" id="cd00082">
    <property type="entry name" value="HisKA"/>
    <property type="match status" value="1"/>
</dbReference>
<dbReference type="InterPro" id="IPR035965">
    <property type="entry name" value="PAS-like_dom_sf"/>
</dbReference>
<dbReference type="InterPro" id="IPR013655">
    <property type="entry name" value="PAS_fold_3"/>
</dbReference>
<dbReference type="EMBL" id="CP104064">
    <property type="protein sequence ID" value="WAH36676.1"/>
    <property type="molecule type" value="Genomic_DNA"/>
</dbReference>
<keyword evidence="6" id="KW-0418">Kinase</keyword>
<proteinExistence type="predicted"/>
<evidence type="ECO:0000259" key="11">
    <source>
        <dbReference type="PROSITE" id="PS50113"/>
    </source>
</evidence>
<dbReference type="InterPro" id="IPR004358">
    <property type="entry name" value="Sig_transdc_His_kin-like_C"/>
</dbReference>
<dbReference type="RefSeq" id="WP_268044043.1">
    <property type="nucleotide sequence ID" value="NZ_CP104064.1"/>
</dbReference>
<organism evidence="12 13">
    <name type="scientific">Alicyclobacillus dauci</name>
    <dbReference type="NCBI Taxonomy" id="1475485"/>
    <lineage>
        <taxon>Bacteria</taxon>
        <taxon>Bacillati</taxon>
        <taxon>Bacillota</taxon>
        <taxon>Bacilli</taxon>
        <taxon>Bacillales</taxon>
        <taxon>Alicyclobacillaceae</taxon>
        <taxon>Alicyclobacillus</taxon>
    </lineage>
</organism>
<dbReference type="Gene3D" id="3.30.450.20">
    <property type="entry name" value="PAS domain"/>
    <property type="match status" value="3"/>
</dbReference>
<dbReference type="InterPro" id="IPR001610">
    <property type="entry name" value="PAC"/>
</dbReference>
<feature type="domain" description="PAC" evidence="11">
    <location>
        <begin position="190"/>
        <end position="241"/>
    </location>
</feature>
<feature type="domain" description="PAS" evidence="10">
    <location>
        <begin position="267"/>
        <end position="315"/>
    </location>
</feature>
<keyword evidence="3" id="KW-0597">Phosphoprotein</keyword>
<dbReference type="EC" id="2.7.13.3" evidence="2"/>
<dbReference type="PANTHER" id="PTHR43304">
    <property type="entry name" value="PHYTOCHROME-LIKE PROTEIN CPH1"/>
    <property type="match status" value="1"/>
</dbReference>
<evidence type="ECO:0000256" key="1">
    <source>
        <dbReference type="ARBA" id="ARBA00000085"/>
    </source>
</evidence>
<dbReference type="SMART" id="SM00387">
    <property type="entry name" value="HATPase_c"/>
    <property type="match status" value="1"/>
</dbReference>
<dbReference type="SUPFAM" id="SSF47384">
    <property type="entry name" value="Homodimeric domain of signal transducing histidine kinase"/>
    <property type="match status" value="1"/>
</dbReference>
<evidence type="ECO:0000256" key="5">
    <source>
        <dbReference type="ARBA" id="ARBA00022741"/>
    </source>
</evidence>
<dbReference type="InterPro" id="IPR000700">
    <property type="entry name" value="PAS-assoc_C"/>
</dbReference>
<feature type="domain" description="Histidine kinase" evidence="9">
    <location>
        <begin position="382"/>
        <end position="587"/>
    </location>
</feature>
<dbReference type="Gene3D" id="2.10.70.100">
    <property type="match status" value="2"/>
</dbReference>
<dbReference type="PRINTS" id="PR00344">
    <property type="entry name" value="BCTRLSENSOR"/>
</dbReference>
<evidence type="ECO:0000256" key="7">
    <source>
        <dbReference type="ARBA" id="ARBA00022840"/>
    </source>
</evidence>
<dbReference type="SUPFAM" id="SSF55785">
    <property type="entry name" value="PYP-like sensor domain (PAS domain)"/>
    <property type="match status" value="3"/>
</dbReference>
<evidence type="ECO:0000259" key="9">
    <source>
        <dbReference type="PROSITE" id="PS50109"/>
    </source>
</evidence>
<evidence type="ECO:0000256" key="6">
    <source>
        <dbReference type="ARBA" id="ARBA00022777"/>
    </source>
</evidence>
<dbReference type="SMART" id="SM00091">
    <property type="entry name" value="PAS"/>
    <property type="match status" value="3"/>
</dbReference>
<dbReference type="SUPFAM" id="SSF55874">
    <property type="entry name" value="ATPase domain of HSP90 chaperone/DNA topoisomerase II/histidine kinase"/>
    <property type="match status" value="1"/>
</dbReference>
<evidence type="ECO:0000256" key="3">
    <source>
        <dbReference type="ARBA" id="ARBA00022553"/>
    </source>
</evidence>
<reference evidence="12" key="1">
    <citation type="submission" date="2022-08" db="EMBL/GenBank/DDBJ databases">
        <title>Alicyclobacillus dauci DSM2870, complete genome.</title>
        <authorList>
            <person name="Wang Q."/>
            <person name="Cai R."/>
            <person name="Wang Z."/>
        </authorList>
    </citation>
    <scope>NUCLEOTIDE SEQUENCE</scope>
    <source>
        <strain evidence="12">DSM 28700</strain>
    </source>
</reference>
<dbReference type="Pfam" id="PF00512">
    <property type="entry name" value="HisKA"/>
    <property type="match status" value="1"/>
</dbReference>
<dbReference type="Pfam" id="PF02518">
    <property type="entry name" value="HATPase_c"/>
    <property type="match status" value="1"/>
</dbReference>
<protein>
    <recommendedName>
        <fullName evidence="2">histidine kinase</fullName>
        <ecNumber evidence="2">2.7.13.3</ecNumber>
    </recommendedName>
</protein>
<dbReference type="InterPro" id="IPR036097">
    <property type="entry name" value="HisK_dim/P_sf"/>
</dbReference>
<keyword evidence="7" id="KW-0067">ATP-binding</keyword>
<dbReference type="PROSITE" id="PS50109">
    <property type="entry name" value="HIS_KIN"/>
    <property type="match status" value="1"/>
</dbReference>